<proteinExistence type="predicted"/>
<dbReference type="EMBL" id="JAVIJF010000010">
    <property type="protein sequence ID" value="MDX8525950.1"/>
    <property type="molecule type" value="Genomic_DNA"/>
</dbReference>
<reference evidence="1 2" key="1">
    <citation type="submission" date="2023-08" db="EMBL/GenBank/DDBJ databases">
        <title>Implementing the SeqCode for naming new Mesorhizobium species isolated from Vachellia karroo root nodules.</title>
        <authorList>
            <person name="Van Lill M."/>
        </authorList>
    </citation>
    <scope>NUCLEOTIDE SEQUENCE [LARGE SCALE GENOMIC DNA]</scope>
    <source>
        <strain evidence="1 2">MSK 1335</strain>
    </source>
</reference>
<dbReference type="Proteomes" id="UP001276840">
    <property type="component" value="Unassembled WGS sequence"/>
</dbReference>
<keyword evidence="2" id="KW-1185">Reference proteome</keyword>
<sequence>MEARLDELDGLGCVIGSAGIALEPRCPGVPVMIFAGGCRLNSVAGSPEWRETEFQGYPKEYPLLDPDVRF</sequence>
<comment type="caution">
    <text evidence="1">The sequence shown here is derived from an EMBL/GenBank/DDBJ whole genome shotgun (WGS) entry which is preliminary data.</text>
</comment>
<accession>A0ABU4ZKQ8</accession>
<protein>
    <submittedName>
        <fullName evidence="1">Uncharacterized protein</fullName>
    </submittedName>
</protein>
<organism evidence="1 2">
    <name type="scientific">Mesorhizobium montanum</name>
    <dbReference type="NCBI Taxonomy" id="3072323"/>
    <lineage>
        <taxon>Bacteria</taxon>
        <taxon>Pseudomonadati</taxon>
        <taxon>Pseudomonadota</taxon>
        <taxon>Alphaproteobacteria</taxon>
        <taxon>Hyphomicrobiales</taxon>
        <taxon>Phyllobacteriaceae</taxon>
        <taxon>Mesorhizobium</taxon>
    </lineage>
</organism>
<evidence type="ECO:0000313" key="1">
    <source>
        <dbReference type="EMBL" id="MDX8525950.1"/>
    </source>
</evidence>
<dbReference type="RefSeq" id="WP_320233885.1">
    <property type="nucleotide sequence ID" value="NZ_JAVIJF010000010.1"/>
</dbReference>
<name>A0ABU4ZKQ8_9HYPH</name>
<evidence type="ECO:0000313" key="2">
    <source>
        <dbReference type="Proteomes" id="UP001276840"/>
    </source>
</evidence>
<gene>
    <name evidence="1" type="ORF">RFM68_15715</name>
</gene>